<dbReference type="AlphaFoldDB" id="A0A2P6MAE2"/>
<evidence type="ECO:0000313" key="2">
    <source>
        <dbReference type="EMBL" id="PRH82945.1"/>
    </source>
</evidence>
<feature type="domain" description="Methyltransferase" evidence="1">
    <location>
        <begin position="266"/>
        <end position="359"/>
    </location>
</feature>
<proteinExistence type="predicted"/>
<dbReference type="InterPro" id="IPR029063">
    <property type="entry name" value="SAM-dependent_MTases_sf"/>
</dbReference>
<dbReference type="Proteomes" id="UP000241736">
    <property type="component" value="Unassembled WGS sequence"/>
</dbReference>
<dbReference type="Gene3D" id="3.40.50.150">
    <property type="entry name" value="Vaccinia Virus protein VP39"/>
    <property type="match status" value="1"/>
</dbReference>
<dbReference type="OrthoDB" id="582295at2"/>
<comment type="caution">
    <text evidence="2">The sequence shown here is derived from an EMBL/GenBank/DDBJ whole genome shotgun (WGS) entry which is preliminary data.</text>
</comment>
<gene>
    <name evidence="2" type="ORF">C6N40_04690</name>
</gene>
<dbReference type="InterPro" id="IPR041698">
    <property type="entry name" value="Methyltransf_25"/>
</dbReference>
<evidence type="ECO:0000313" key="3">
    <source>
        <dbReference type="Proteomes" id="UP000241736"/>
    </source>
</evidence>
<accession>A0A2P6MAE2</accession>
<dbReference type="EMBL" id="PVLF01000004">
    <property type="protein sequence ID" value="PRH82945.1"/>
    <property type="molecule type" value="Genomic_DNA"/>
</dbReference>
<organism evidence="2 3">
    <name type="scientific">Arenimonas caeni</name>
    <dbReference type="NCBI Taxonomy" id="2058085"/>
    <lineage>
        <taxon>Bacteria</taxon>
        <taxon>Pseudomonadati</taxon>
        <taxon>Pseudomonadota</taxon>
        <taxon>Gammaproteobacteria</taxon>
        <taxon>Lysobacterales</taxon>
        <taxon>Lysobacteraceae</taxon>
        <taxon>Arenimonas</taxon>
    </lineage>
</organism>
<name>A0A2P6MAE2_9GAMM</name>
<dbReference type="RefSeq" id="WP_106989853.1">
    <property type="nucleotide sequence ID" value="NZ_KZ679086.1"/>
</dbReference>
<keyword evidence="3" id="KW-1185">Reference proteome</keyword>
<protein>
    <recommendedName>
        <fullName evidence="1">Methyltransferase domain-containing protein</fullName>
    </recommendedName>
</protein>
<dbReference type="SUPFAM" id="SSF53335">
    <property type="entry name" value="S-adenosyl-L-methionine-dependent methyltransferases"/>
    <property type="match status" value="1"/>
</dbReference>
<dbReference type="Pfam" id="PF13649">
    <property type="entry name" value="Methyltransf_25"/>
    <property type="match status" value="1"/>
</dbReference>
<sequence length="504" mass="54438">MSQDEFILAEDGAHAHDGLLEIGPRWRELALAGELSRAFILLAGESLHGPAMVAGEEGLVWLKVGPGLPQISADGLDVELWLQAGGGMRRLLCWHLANGDVEKQELAVPLPLPAGTPYRLVLRCGAGPQGDPSADWLAVLEWVAGPAGRLSLLRARCHGDWRMHNEVAHFSGAYDRDFYAGRRIERSDGGGAAGIRRLPADASHIPAIDGAALARDLGDPAPIPGENTFEYAHRLLGLLLPLPAPDFAARLRERQQLRAGQPLRMLSLCAGEAAVEGMLLEQAGVPVRLCLVDVNEGLLERASRRMPANVEVDRVLASVNDIGPGLGRFDLVNITSGLHHLVELERVLAAIAAMLAPGGEFWLVGEQVGRNGNRLWPDALRAADAVFSAWPDDKRRNAGTGRIDARLPRTDFASACFEGIRSQDIEELLGRYFLPVDVHLRDAFLWRLVDPAYAGNFDLSDAGDRRLLREAAVAEAVHWLEGGRGTSLNGVFRPKRGLVAAAAP</sequence>
<evidence type="ECO:0000259" key="1">
    <source>
        <dbReference type="Pfam" id="PF13649"/>
    </source>
</evidence>
<reference evidence="2 3" key="1">
    <citation type="submission" date="2018-03" db="EMBL/GenBank/DDBJ databases">
        <title>Arenimonas caeni sp. nov., isolated from activated sludge.</title>
        <authorList>
            <person name="Liu H."/>
        </authorList>
    </citation>
    <scope>NUCLEOTIDE SEQUENCE [LARGE SCALE GENOMIC DNA]</scope>
    <source>
        <strain evidence="3">z29</strain>
    </source>
</reference>